<organism evidence="1 2">
    <name type="scientific">Microbacterium phage Eden</name>
    <dbReference type="NCBI Taxonomy" id="2250289"/>
    <lineage>
        <taxon>Viruses</taxon>
        <taxon>Duplodnaviria</taxon>
        <taxon>Heunggongvirae</taxon>
        <taxon>Uroviricota</taxon>
        <taxon>Caudoviricetes</taxon>
        <taxon>Edenvirus</taxon>
        <taxon>Edenvirus eden</taxon>
    </lineage>
</organism>
<evidence type="ECO:0000313" key="1">
    <source>
        <dbReference type="EMBL" id="AXH47348.1"/>
    </source>
</evidence>
<keyword evidence="2" id="KW-1185">Reference proteome</keyword>
<gene>
    <name evidence="1" type="primary">53</name>
    <name evidence="1" type="ORF">SEA_EDEN_53</name>
</gene>
<dbReference type="RefSeq" id="YP_009806832.1">
    <property type="nucleotide sequence ID" value="NC_048017.1"/>
</dbReference>
<reference evidence="2" key="1">
    <citation type="submission" date="2018-06" db="EMBL/GenBank/DDBJ databases">
        <authorList>
            <person name="Zhirakovskaya E."/>
        </authorList>
    </citation>
    <scope>NUCLEOTIDE SEQUENCE [LARGE SCALE GENOMIC DNA]</scope>
</reference>
<dbReference type="KEGG" id="vg:54997702"/>
<name>A0A345KWE6_9CAUD</name>
<evidence type="ECO:0000313" key="2">
    <source>
        <dbReference type="Proteomes" id="UP000260367"/>
    </source>
</evidence>
<protein>
    <submittedName>
        <fullName evidence="1">Uncharacterized protein</fullName>
    </submittedName>
</protein>
<sequence length="54" mass="5927">MTRGNRAIELAKTVRKTRALSNSAAVLFGATSSLAIQAKSEMLRAQREATDFMR</sequence>
<dbReference type="GeneID" id="54997702"/>
<accession>A0A345KWE6</accession>
<dbReference type="Proteomes" id="UP000260367">
    <property type="component" value="Segment"/>
</dbReference>
<dbReference type="EMBL" id="MH509447">
    <property type="protein sequence ID" value="AXH47348.1"/>
    <property type="molecule type" value="Genomic_DNA"/>
</dbReference>
<proteinExistence type="predicted"/>